<keyword evidence="4 5" id="KW-0472">Membrane</keyword>
<dbReference type="Pfam" id="PF11970">
    <property type="entry name" value="GPR_Gpa2_C"/>
    <property type="match status" value="1"/>
</dbReference>
<dbReference type="STRING" id="137246.A0A401S6Z2"/>
<reference evidence="7 8" key="1">
    <citation type="journal article" date="2018" name="Nat. Ecol. Evol.">
        <title>Shark genomes provide insights into elasmobranch evolution and the origin of vertebrates.</title>
        <authorList>
            <person name="Hara Y"/>
            <person name="Yamaguchi K"/>
            <person name="Onimaru K"/>
            <person name="Kadota M"/>
            <person name="Koyanagi M"/>
            <person name="Keeley SD"/>
            <person name="Tatsumi K"/>
            <person name="Tanaka K"/>
            <person name="Motone F"/>
            <person name="Kageyama Y"/>
            <person name="Nozu R"/>
            <person name="Adachi N"/>
            <person name="Nishimura O"/>
            <person name="Nakagawa R"/>
            <person name="Tanegashima C"/>
            <person name="Kiyatake I"/>
            <person name="Matsumoto R"/>
            <person name="Murakumo K"/>
            <person name="Nishida K"/>
            <person name="Terakita A"/>
            <person name="Kuratani S"/>
            <person name="Sato K"/>
            <person name="Hyodo S Kuraku.S."/>
        </authorList>
    </citation>
    <scope>NUCLEOTIDE SEQUENCE [LARGE SCALE GENOMIC DNA]</scope>
</reference>
<name>A0A401S6Z2_CHIPU</name>
<dbReference type="InterPro" id="IPR017452">
    <property type="entry name" value="GPCR_Rhodpsn_7TM"/>
</dbReference>
<dbReference type="PROSITE" id="PS50262">
    <property type="entry name" value="G_PROTEIN_RECEP_F1_2"/>
    <property type="match status" value="1"/>
</dbReference>
<feature type="transmembrane region" description="Helical" evidence="5">
    <location>
        <begin position="264"/>
        <end position="289"/>
    </location>
</feature>
<evidence type="ECO:0000256" key="1">
    <source>
        <dbReference type="ARBA" id="ARBA00004141"/>
    </source>
</evidence>
<protein>
    <recommendedName>
        <fullName evidence="6">G-protein coupled receptors family 1 profile domain-containing protein</fullName>
    </recommendedName>
</protein>
<dbReference type="InterPro" id="IPR022596">
    <property type="entry name" value="GPR1/2/3_C"/>
</dbReference>
<organism evidence="7 8">
    <name type="scientific">Chiloscyllium punctatum</name>
    <name type="common">Brownbanded bambooshark</name>
    <name type="synonym">Hemiscyllium punctatum</name>
    <dbReference type="NCBI Taxonomy" id="137246"/>
    <lineage>
        <taxon>Eukaryota</taxon>
        <taxon>Metazoa</taxon>
        <taxon>Chordata</taxon>
        <taxon>Craniata</taxon>
        <taxon>Vertebrata</taxon>
        <taxon>Chondrichthyes</taxon>
        <taxon>Elasmobranchii</taxon>
        <taxon>Galeomorphii</taxon>
        <taxon>Galeoidea</taxon>
        <taxon>Orectolobiformes</taxon>
        <taxon>Hemiscylliidae</taxon>
        <taxon>Chiloscyllium</taxon>
    </lineage>
</organism>
<proteinExistence type="predicted"/>
<feature type="transmembrane region" description="Helical" evidence="5">
    <location>
        <begin position="178"/>
        <end position="201"/>
    </location>
</feature>
<dbReference type="OrthoDB" id="10070607at2759"/>
<feature type="domain" description="G-protein coupled receptors family 1 profile" evidence="6">
    <location>
        <begin position="11"/>
        <end position="286"/>
    </location>
</feature>
<evidence type="ECO:0000256" key="2">
    <source>
        <dbReference type="ARBA" id="ARBA00022692"/>
    </source>
</evidence>
<sequence>MNSKDRASIVGSGSIIGYAALQQLVRHAEIRPLFYLSLSDLMLGVCWLIGVLLYRGSLSDGSITCYNLQVIGQVLYISSFCYTLNYTWCLYRDLKSRIHAVMNNTSRLPTESSSRLSRIVLILSSLIPLLLMVPVFCVGNGYTCYANLSNLCLLLHTGVLKPNSSYVNAHENACHSVYLYRTIILLSTFWFTLLGLVILLIKTRILYKKLVTLTGFLGDQQWAKISMIERRIFLYPTAFLCCWGPATILAMVKLLNPMDTPSLYAVLYILQAFTAASQGLLNCIVYGWTQRTLRYMRQKARRDIDTQTPLLRSQKQSYSSMHNSKVMNE</sequence>
<feature type="transmembrane region" description="Helical" evidence="5">
    <location>
        <begin position="66"/>
        <end position="88"/>
    </location>
</feature>
<accession>A0A401S6Z2</accession>
<dbReference type="GO" id="GO:0007189">
    <property type="term" value="P:adenylate cyclase-activating G protein-coupled receptor signaling pathway"/>
    <property type="evidence" value="ECO:0007669"/>
    <property type="project" value="TreeGrafter"/>
</dbReference>
<dbReference type="InterPro" id="IPR022343">
    <property type="entry name" value="GCR1-cAMP_receptor"/>
</dbReference>
<gene>
    <name evidence="7" type="ORF">chiPu_0004572</name>
</gene>
<dbReference type="Proteomes" id="UP000287033">
    <property type="component" value="Unassembled WGS sequence"/>
</dbReference>
<feature type="transmembrane region" description="Helical" evidence="5">
    <location>
        <begin position="119"/>
        <end position="142"/>
    </location>
</feature>
<dbReference type="GO" id="GO:0005886">
    <property type="term" value="C:plasma membrane"/>
    <property type="evidence" value="ECO:0007669"/>
    <property type="project" value="TreeGrafter"/>
</dbReference>
<evidence type="ECO:0000256" key="5">
    <source>
        <dbReference type="SAM" id="Phobius"/>
    </source>
</evidence>
<dbReference type="Gene3D" id="1.20.1070.10">
    <property type="entry name" value="Rhodopsin 7-helix transmembrane proteins"/>
    <property type="match status" value="1"/>
</dbReference>
<evidence type="ECO:0000256" key="3">
    <source>
        <dbReference type="ARBA" id="ARBA00022989"/>
    </source>
</evidence>
<evidence type="ECO:0000259" key="6">
    <source>
        <dbReference type="PROSITE" id="PS50262"/>
    </source>
</evidence>
<evidence type="ECO:0000313" key="8">
    <source>
        <dbReference type="Proteomes" id="UP000287033"/>
    </source>
</evidence>
<dbReference type="AlphaFoldDB" id="A0A401S6Z2"/>
<evidence type="ECO:0000313" key="7">
    <source>
        <dbReference type="EMBL" id="GCC26158.1"/>
    </source>
</evidence>
<keyword evidence="3 5" id="KW-1133">Transmembrane helix</keyword>
<keyword evidence="2 5" id="KW-0812">Transmembrane</keyword>
<feature type="transmembrane region" description="Helical" evidence="5">
    <location>
        <begin position="33"/>
        <end position="54"/>
    </location>
</feature>
<dbReference type="PRINTS" id="PR02001">
    <property type="entry name" value="GCR1CAMPR"/>
</dbReference>
<evidence type="ECO:0000256" key="4">
    <source>
        <dbReference type="ARBA" id="ARBA00023136"/>
    </source>
</evidence>
<comment type="subcellular location">
    <subcellularLocation>
        <location evidence="1">Membrane</location>
        <topology evidence="1">Multi-pass membrane protein</topology>
    </subcellularLocation>
</comment>
<keyword evidence="8" id="KW-1185">Reference proteome</keyword>
<dbReference type="PANTHER" id="PTHR23112:SF0">
    <property type="entry name" value="TRANSMEMBRANE PROTEIN 116"/>
    <property type="match status" value="1"/>
</dbReference>
<dbReference type="EMBL" id="BEZZ01000112">
    <property type="protein sequence ID" value="GCC26158.1"/>
    <property type="molecule type" value="Genomic_DNA"/>
</dbReference>
<dbReference type="OMA" id="YTISYIW"/>
<dbReference type="SUPFAM" id="SSF81321">
    <property type="entry name" value="Family A G protein-coupled receptor-like"/>
    <property type="match status" value="1"/>
</dbReference>
<feature type="transmembrane region" description="Helical" evidence="5">
    <location>
        <begin position="232"/>
        <end position="252"/>
    </location>
</feature>
<comment type="caution">
    <text evidence="7">The sequence shown here is derived from an EMBL/GenBank/DDBJ whole genome shotgun (WGS) entry which is preliminary data.</text>
</comment>
<dbReference type="PANTHER" id="PTHR23112">
    <property type="entry name" value="G PROTEIN-COUPLED RECEPTOR 157-RELATED"/>
    <property type="match status" value="1"/>
</dbReference>
<dbReference type="GO" id="GO:0004930">
    <property type="term" value="F:G protein-coupled receptor activity"/>
    <property type="evidence" value="ECO:0007669"/>
    <property type="project" value="TreeGrafter"/>
</dbReference>